<comment type="caution">
    <text evidence="2">The sequence shown here is derived from an EMBL/GenBank/DDBJ whole genome shotgun (WGS) entry which is preliminary data.</text>
</comment>
<organism evidence="2 3">
    <name type="scientific">Paeniglutamicibacter sulfureus</name>
    <dbReference type="NCBI Taxonomy" id="43666"/>
    <lineage>
        <taxon>Bacteria</taxon>
        <taxon>Bacillati</taxon>
        <taxon>Actinomycetota</taxon>
        <taxon>Actinomycetes</taxon>
        <taxon>Micrococcales</taxon>
        <taxon>Micrococcaceae</taxon>
        <taxon>Paeniglutamicibacter</taxon>
    </lineage>
</organism>
<dbReference type="Proteomes" id="UP001183817">
    <property type="component" value="Unassembled WGS sequence"/>
</dbReference>
<keyword evidence="3" id="KW-1185">Reference proteome</keyword>
<sequence>MGKLVRIGAALCMLGVVCGCSALPAPRSVAAGAPELDDLLAVVPGEARVLMGMGSTDHAEVMATAELGDYRATRLTVVAVCQGEGELQLSLDHGGAVAFPCDKNIATVDIPVTSGARPSKVSIVLDPGNTYSTLVYAADPPQ</sequence>
<name>A0ABU2BI70_9MICC</name>
<protein>
    <recommendedName>
        <fullName evidence="4">Lipoprotein</fullName>
    </recommendedName>
</protein>
<dbReference type="EMBL" id="JAVDYI010000001">
    <property type="protein sequence ID" value="MDR7358293.1"/>
    <property type="molecule type" value="Genomic_DNA"/>
</dbReference>
<keyword evidence="1" id="KW-0732">Signal</keyword>
<accession>A0ABU2BI70</accession>
<reference evidence="2 3" key="1">
    <citation type="submission" date="2023-07" db="EMBL/GenBank/DDBJ databases">
        <title>Sequencing the genomes of 1000 actinobacteria strains.</title>
        <authorList>
            <person name="Klenk H.-P."/>
        </authorList>
    </citation>
    <scope>NUCLEOTIDE SEQUENCE [LARGE SCALE GENOMIC DNA]</scope>
    <source>
        <strain evidence="2 3">DSM 20167</strain>
    </source>
</reference>
<feature type="signal peptide" evidence="1">
    <location>
        <begin position="1"/>
        <end position="22"/>
    </location>
</feature>
<dbReference type="RefSeq" id="WP_310290088.1">
    <property type="nucleotide sequence ID" value="NZ_BAAAWO010000001.1"/>
</dbReference>
<evidence type="ECO:0000313" key="2">
    <source>
        <dbReference type="EMBL" id="MDR7358293.1"/>
    </source>
</evidence>
<dbReference type="PROSITE" id="PS51257">
    <property type="entry name" value="PROKAR_LIPOPROTEIN"/>
    <property type="match status" value="1"/>
</dbReference>
<feature type="chain" id="PRO_5046943606" description="Lipoprotein" evidence="1">
    <location>
        <begin position="23"/>
        <end position="142"/>
    </location>
</feature>
<gene>
    <name evidence="2" type="ORF">J2S64_001984</name>
</gene>
<evidence type="ECO:0008006" key="4">
    <source>
        <dbReference type="Google" id="ProtNLM"/>
    </source>
</evidence>
<evidence type="ECO:0000256" key="1">
    <source>
        <dbReference type="SAM" id="SignalP"/>
    </source>
</evidence>
<proteinExistence type="predicted"/>
<evidence type="ECO:0000313" key="3">
    <source>
        <dbReference type="Proteomes" id="UP001183817"/>
    </source>
</evidence>